<dbReference type="Proteomes" id="UP000663814">
    <property type="component" value="Unassembled WGS sequence"/>
</dbReference>
<protein>
    <submittedName>
        <fullName evidence="1">Uncharacterized protein</fullName>
    </submittedName>
</protein>
<dbReference type="PROSITE" id="PS51257">
    <property type="entry name" value="PROKAR_LIPOPROTEIN"/>
    <property type="match status" value="1"/>
</dbReference>
<name>A0ABS7XC79_9GAMM</name>
<accession>A0ABS7XC79</accession>
<gene>
    <name evidence="1" type="ORF">I4W93_016320</name>
</gene>
<sequence>MFRKFGIALVVLSLAGCEQPVSTASHADPLIEGELDQKSYLKAAVVQVAATNQLMADSALTEAQLNTQISQLEQLLTLADQLTLDKALLQEAELMSSLGSLYARKALFYTNNAQQAGSFSARGFRYLDKAVSKYPDNVTARLNRGIVSARVPEFMNKAAIARSDLEFVLQSSEFTKFNPGLQQSVKQMLAEVSSRLATDV</sequence>
<dbReference type="RefSeq" id="WP_205311858.1">
    <property type="nucleotide sequence ID" value="NZ_JAERPS020000006.1"/>
</dbReference>
<evidence type="ECO:0000313" key="1">
    <source>
        <dbReference type="EMBL" id="MBZ9613156.1"/>
    </source>
</evidence>
<reference evidence="1 2" key="1">
    <citation type="submission" date="2020-12" db="EMBL/GenBank/DDBJ databases">
        <authorList>
            <person name="Ruan W."/>
            <person name="Khan S.A."/>
            <person name="Jeon C.O."/>
        </authorList>
    </citation>
    <scope>NUCLEOTIDE SEQUENCE [LARGE SCALE GENOMIC DNA]</scope>
    <source>
        <strain evidence="1 2">MA-13</strain>
    </source>
</reference>
<comment type="caution">
    <text evidence="1">The sequence shown here is derived from an EMBL/GenBank/DDBJ whole genome shotgun (WGS) entry which is preliminary data.</text>
</comment>
<proteinExistence type="predicted"/>
<organism evidence="1 2">
    <name type="scientific">Rheinheimera maricola</name>
    <dbReference type="NCBI Taxonomy" id="2793282"/>
    <lineage>
        <taxon>Bacteria</taxon>
        <taxon>Pseudomonadati</taxon>
        <taxon>Pseudomonadota</taxon>
        <taxon>Gammaproteobacteria</taxon>
        <taxon>Chromatiales</taxon>
        <taxon>Chromatiaceae</taxon>
        <taxon>Rheinheimera</taxon>
    </lineage>
</organism>
<keyword evidence="2" id="KW-1185">Reference proteome</keyword>
<dbReference type="EMBL" id="JAERPS020000006">
    <property type="protein sequence ID" value="MBZ9613156.1"/>
    <property type="molecule type" value="Genomic_DNA"/>
</dbReference>
<evidence type="ECO:0000313" key="2">
    <source>
        <dbReference type="Proteomes" id="UP000663814"/>
    </source>
</evidence>
<reference evidence="1 2" key="2">
    <citation type="submission" date="2021-08" db="EMBL/GenBank/DDBJ databases">
        <title>Rheinheimera aquimaris sp. nov., isolated from seawater of the East Sea in Korea.</title>
        <authorList>
            <person name="Kim K.H."/>
            <person name="Wenting R."/>
            <person name="Kim K.R."/>
            <person name="Jeon C.O."/>
        </authorList>
    </citation>
    <scope>NUCLEOTIDE SEQUENCE [LARGE SCALE GENOMIC DNA]</scope>
    <source>
        <strain evidence="1 2">MA-13</strain>
    </source>
</reference>